<accession>A0A7W4FEI5</accession>
<feature type="region of interest" description="Disordered" evidence="1">
    <location>
        <begin position="1"/>
        <end position="49"/>
    </location>
</feature>
<evidence type="ECO:0000313" key="3">
    <source>
        <dbReference type="Proteomes" id="UP000550787"/>
    </source>
</evidence>
<feature type="compositionally biased region" description="Polar residues" evidence="1">
    <location>
        <begin position="179"/>
        <end position="191"/>
    </location>
</feature>
<comment type="caution">
    <text evidence="2">The sequence shown here is derived from an EMBL/GenBank/DDBJ whole genome shotgun (WGS) entry which is preliminary data.</text>
</comment>
<dbReference type="RefSeq" id="WP_012225821.1">
    <property type="nucleotide sequence ID" value="NZ_JABEQG010000011.1"/>
</dbReference>
<evidence type="ECO:0000256" key="1">
    <source>
        <dbReference type="SAM" id="MobiDB-lite"/>
    </source>
</evidence>
<dbReference type="EMBL" id="JABEQG010000011">
    <property type="protein sequence ID" value="MBB2156207.1"/>
    <property type="molecule type" value="Genomic_DNA"/>
</dbReference>
<protein>
    <submittedName>
        <fullName evidence="2">Uncharacterized protein</fullName>
    </submittedName>
</protein>
<gene>
    <name evidence="2" type="ORF">HLH33_07780</name>
</gene>
<feature type="compositionally biased region" description="Low complexity" evidence="1">
    <location>
        <begin position="21"/>
        <end position="42"/>
    </location>
</feature>
<feature type="region of interest" description="Disordered" evidence="1">
    <location>
        <begin position="207"/>
        <end position="235"/>
    </location>
</feature>
<name>A0A7W4FEI5_GLUDI</name>
<evidence type="ECO:0000313" key="2">
    <source>
        <dbReference type="EMBL" id="MBB2156207.1"/>
    </source>
</evidence>
<dbReference type="AlphaFoldDB" id="A0A7W4FEI5"/>
<feature type="compositionally biased region" description="Polar residues" evidence="1">
    <location>
        <begin position="1"/>
        <end position="11"/>
    </location>
</feature>
<proteinExistence type="predicted"/>
<reference evidence="2 3" key="1">
    <citation type="submission" date="2020-04" db="EMBL/GenBank/DDBJ databases">
        <title>Description of novel Gluconacetobacter.</title>
        <authorList>
            <person name="Sombolestani A."/>
        </authorList>
    </citation>
    <scope>NUCLEOTIDE SEQUENCE [LARGE SCALE GENOMIC DNA]</scope>
    <source>
        <strain evidence="2 3">LMG 7603</strain>
    </source>
</reference>
<organism evidence="2 3">
    <name type="scientific">Gluconacetobacter diazotrophicus</name>
    <name type="common">Acetobacter diazotrophicus</name>
    <dbReference type="NCBI Taxonomy" id="33996"/>
    <lineage>
        <taxon>Bacteria</taxon>
        <taxon>Pseudomonadati</taxon>
        <taxon>Pseudomonadota</taxon>
        <taxon>Alphaproteobacteria</taxon>
        <taxon>Acetobacterales</taxon>
        <taxon>Acetobacteraceae</taxon>
        <taxon>Gluconacetobacter</taxon>
    </lineage>
</organism>
<sequence length="235" mass="24665">MTRIATTQSDLTYLGPFGTDSDASSTQSSAASAEGGAAPVSSDGDSVTLSQEALSRLDQIIQSSRQSVRADAEQRVDRLQAQIRQLMFMKAFLSPKALAQELAQFAHQLAAAVQQYAQNQGTSAGMAEVGDMVISVPQDTQDSSGTVRDGGDVSDPSLSQPATDSTSGQAAGGSGKNGAGTSDSPDFQQTVRKVAAQLEDMLKEAKNRLKKQHNSDIQSAQDALDEVEQDLPKLS</sequence>
<feature type="region of interest" description="Disordered" evidence="1">
    <location>
        <begin position="137"/>
        <end position="193"/>
    </location>
</feature>
<feature type="compositionally biased region" description="Polar residues" evidence="1">
    <location>
        <begin position="156"/>
        <end position="169"/>
    </location>
</feature>
<dbReference type="Proteomes" id="UP000550787">
    <property type="component" value="Unassembled WGS sequence"/>
</dbReference>
<feature type="compositionally biased region" description="Polar residues" evidence="1">
    <location>
        <begin position="137"/>
        <end position="146"/>
    </location>
</feature>